<proteinExistence type="predicted"/>
<organism evidence="1 2">
    <name type="scientific">Sulfobacillus benefaciens</name>
    <dbReference type="NCBI Taxonomy" id="453960"/>
    <lineage>
        <taxon>Bacteria</taxon>
        <taxon>Bacillati</taxon>
        <taxon>Bacillota</taxon>
        <taxon>Clostridia</taxon>
        <taxon>Eubacteriales</taxon>
        <taxon>Clostridiales Family XVII. Incertae Sedis</taxon>
        <taxon>Sulfobacillus</taxon>
    </lineage>
</organism>
<reference evidence="1 2" key="1">
    <citation type="journal article" date="2014" name="BMC Genomics">
        <title>Comparison of environmental and isolate Sulfobacillus genomes reveals diverse carbon, sulfur, nitrogen, and hydrogen metabolisms.</title>
        <authorList>
            <person name="Justice N.B."/>
            <person name="Norman A."/>
            <person name="Brown C.T."/>
            <person name="Singh A."/>
            <person name="Thomas B.C."/>
            <person name="Banfield J.F."/>
        </authorList>
    </citation>
    <scope>NUCLEOTIDE SEQUENCE [LARGE SCALE GENOMIC DNA]</scope>
    <source>
        <strain evidence="1">AMDSBA1</strain>
    </source>
</reference>
<sequence>MRRPVSLLLLFAFVLTQLYVAKVPEAHQVQTTSWLAVTRQPGGLVCRNGNYYLVTPDAAIQLRSTGIGISSHERPLNWVDVPEPSGAGVWQVALTTGNIPLLGIGGPVYPSPNADSALWIDPGNRQLYFSQPALSDRHSLSTNLTQVKKIVWAQDAESAAILGQGEQGWGIYVWTRANHIDPAFIPSRGQQIDNFGIIRNQTVTTALKNGQLMVQGRGRIRLPRLDQLRVSSHYFAALGRNSNQAFFWSGGKVHHYPVSSHLKWVGVPRFSKGGTISATLAQNLQGTWSLLMYGNRQFLEVRMPFSQVSEYHLLGFMGDHWILVTIPEGSHRGTYAWWVNL</sequence>
<accession>A0A2T2X2X5</accession>
<dbReference type="EMBL" id="PXYT01000018">
    <property type="protein sequence ID" value="PSR28845.1"/>
    <property type="molecule type" value="Genomic_DNA"/>
</dbReference>
<name>A0A2T2X2X5_9FIRM</name>
<comment type="caution">
    <text evidence="1">The sequence shown here is derived from an EMBL/GenBank/DDBJ whole genome shotgun (WGS) entry which is preliminary data.</text>
</comment>
<protein>
    <submittedName>
        <fullName evidence="1">Uncharacterized protein</fullName>
    </submittedName>
</protein>
<evidence type="ECO:0000313" key="2">
    <source>
        <dbReference type="Proteomes" id="UP000242699"/>
    </source>
</evidence>
<dbReference type="Proteomes" id="UP000242699">
    <property type="component" value="Unassembled WGS sequence"/>
</dbReference>
<evidence type="ECO:0000313" key="1">
    <source>
        <dbReference type="EMBL" id="PSR28845.1"/>
    </source>
</evidence>
<dbReference type="AlphaFoldDB" id="A0A2T2X2X5"/>
<gene>
    <name evidence="1" type="ORF">C7B43_09180</name>
</gene>